<reference evidence="3 4" key="1">
    <citation type="submission" date="2014-03" db="EMBL/GenBank/DDBJ databases">
        <title>Draft genome of the hookworm Oesophagostomum dentatum.</title>
        <authorList>
            <person name="Mitreva M."/>
        </authorList>
    </citation>
    <scope>NUCLEOTIDE SEQUENCE [LARGE SCALE GENOMIC DNA]</scope>
    <source>
        <strain evidence="3 4">OD-Hann</strain>
    </source>
</reference>
<accession>A0A0B1SUN3</accession>
<proteinExistence type="predicted"/>
<name>A0A0B1SUN3_OESDE</name>
<feature type="region of interest" description="Disordered" evidence="1">
    <location>
        <begin position="84"/>
        <end position="120"/>
    </location>
</feature>
<sequence length="120" mass="13567">MKVATILALFLIVVALSASVIAKSKRRRGSTCGRLCASTFVAYRKSRKSIDEFDSICDKKYAEKAKDKNCSADLCDTIESLAKKTKDMSRKERVREVSRGCRAYSKKKMEEKKSKAEEKE</sequence>
<evidence type="ECO:0000313" key="4">
    <source>
        <dbReference type="Proteomes" id="UP000053660"/>
    </source>
</evidence>
<dbReference type="AlphaFoldDB" id="A0A0B1SUN3"/>
<evidence type="ECO:0000256" key="1">
    <source>
        <dbReference type="SAM" id="MobiDB-lite"/>
    </source>
</evidence>
<feature type="signal peptide" evidence="2">
    <location>
        <begin position="1"/>
        <end position="22"/>
    </location>
</feature>
<dbReference type="Proteomes" id="UP000053660">
    <property type="component" value="Unassembled WGS sequence"/>
</dbReference>
<protein>
    <submittedName>
        <fullName evidence="3">Uncharacterized protein</fullName>
    </submittedName>
</protein>
<evidence type="ECO:0000313" key="3">
    <source>
        <dbReference type="EMBL" id="KHJ89028.1"/>
    </source>
</evidence>
<organism evidence="3 4">
    <name type="scientific">Oesophagostomum dentatum</name>
    <name type="common">Nodular worm</name>
    <dbReference type="NCBI Taxonomy" id="61180"/>
    <lineage>
        <taxon>Eukaryota</taxon>
        <taxon>Metazoa</taxon>
        <taxon>Ecdysozoa</taxon>
        <taxon>Nematoda</taxon>
        <taxon>Chromadorea</taxon>
        <taxon>Rhabditida</taxon>
        <taxon>Rhabditina</taxon>
        <taxon>Rhabditomorpha</taxon>
        <taxon>Strongyloidea</taxon>
        <taxon>Strongylidae</taxon>
        <taxon>Oesophagostomum</taxon>
    </lineage>
</organism>
<gene>
    <name evidence="3" type="ORF">OESDEN_11163</name>
</gene>
<feature type="compositionally biased region" description="Basic and acidic residues" evidence="1">
    <location>
        <begin position="107"/>
        <end position="120"/>
    </location>
</feature>
<evidence type="ECO:0000256" key="2">
    <source>
        <dbReference type="SAM" id="SignalP"/>
    </source>
</evidence>
<dbReference type="EMBL" id="KN554840">
    <property type="protein sequence ID" value="KHJ89028.1"/>
    <property type="molecule type" value="Genomic_DNA"/>
</dbReference>
<keyword evidence="4" id="KW-1185">Reference proteome</keyword>
<feature type="compositionally biased region" description="Basic and acidic residues" evidence="1">
    <location>
        <begin position="84"/>
        <end position="99"/>
    </location>
</feature>
<feature type="chain" id="PRO_5002065009" evidence="2">
    <location>
        <begin position="23"/>
        <end position="120"/>
    </location>
</feature>
<keyword evidence="2" id="KW-0732">Signal</keyword>